<accession>D8U285</accession>
<dbReference type="Proteomes" id="UP000001058">
    <property type="component" value="Unassembled WGS sequence"/>
</dbReference>
<dbReference type="AlphaFoldDB" id="D8U285"/>
<name>D8U285_VOLCA</name>
<dbReference type="SUPFAM" id="SSF50969">
    <property type="entry name" value="YVTN repeat-like/Quinoprotein amine dehydrogenase"/>
    <property type="match status" value="1"/>
</dbReference>
<feature type="region of interest" description="Disordered" evidence="1">
    <location>
        <begin position="1"/>
        <end position="25"/>
    </location>
</feature>
<protein>
    <submittedName>
        <fullName evidence="2">Uncharacterized protein</fullName>
    </submittedName>
</protein>
<proteinExistence type="predicted"/>
<dbReference type="GeneID" id="9627726"/>
<evidence type="ECO:0000313" key="3">
    <source>
        <dbReference type="Proteomes" id="UP000001058"/>
    </source>
</evidence>
<dbReference type="InParanoid" id="D8U285"/>
<evidence type="ECO:0000313" key="2">
    <source>
        <dbReference type="EMBL" id="EFJ46021.1"/>
    </source>
</evidence>
<dbReference type="RefSeq" id="XP_002952771.1">
    <property type="nucleotide sequence ID" value="XM_002952725.1"/>
</dbReference>
<reference evidence="2 3" key="1">
    <citation type="journal article" date="2010" name="Science">
        <title>Genomic analysis of organismal complexity in the multicellular green alga Volvox carteri.</title>
        <authorList>
            <person name="Prochnik S.E."/>
            <person name="Umen J."/>
            <person name="Nedelcu A.M."/>
            <person name="Hallmann A."/>
            <person name="Miller S.M."/>
            <person name="Nishii I."/>
            <person name="Ferris P."/>
            <person name="Kuo A."/>
            <person name="Mitros T."/>
            <person name="Fritz-Laylin L.K."/>
            <person name="Hellsten U."/>
            <person name="Chapman J."/>
            <person name="Simakov O."/>
            <person name="Rensing S.A."/>
            <person name="Terry A."/>
            <person name="Pangilinan J."/>
            <person name="Kapitonov V."/>
            <person name="Jurka J."/>
            <person name="Salamov A."/>
            <person name="Shapiro H."/>
            <person name="Schmutz J."/>
            <person name="Grimwood J."/>
            <person name="Lindquist E."/>
            <person name="Lucas S."/>
            <person name="Grigoriev I.V."/>
            <person name="Schmitt R."/>
            <person name="Kirk D."/>
            <person name="Rokhsar D.S."/>
        </authorList>
    </citation>
    <scope>NUCLEOTIDE SEQUENCE [LARGE SCALE GENOMIC DNA]</scope>
    <source>
        <strain evidence="3">f. Nagariensis / Eve</strain>
    </source>
</reference>
<sequence length="392" mass="43169">MSDSQPGTVTRHLHPFDPPQPDRRRLVSVDAAAKPDRRRLVSVDAAAKPDRRRLVSVDAAAKPDRRRLVSVDAAAKPDRRRLVSVDAAAKVQLSLPDYISFLVDDLVAYLDLAGATNWVVLSPDRRRLVSVDAAAKVQLSLPDYISFLVDDLVAYLDLAGATNWVVLSPDRRRLVSVDAAAKPDRRRLVSVDAAAKVQLSLPDYISFLVDDLVAYLDLAGATNWVVLSPDRRRLVSVDAEAKPDRRRLVSVDAAAKVQLSLPDYISFLVDDLVGYLDLAGYTLSDSAATNWVVLSAPTVASPDQPVSTSGCLSLLGLNLGLSLFLLPWIRHRFLRRSTVTLQCPIHSRALLLGTCTPSILRSPTDVALFQWTLRQSPTDVALFQWTLRQRCN</sequence>
<dbReference type="InterPro" id="IPR011044">
    <property type="entry name" value="Quino_amine_DH_bsu"/>
</dbReference>
<dbReference type="KEGG" id="vcn:VOLCADRAFT_93483"/>
<organism evidence="3">
    <name type="scientific">Volvox carteri f. nagariensis</name>
    <dbReference type="NCBI Taxonomy" id="3068"/>
    <lineage>
        <taxon>Eukaryota</taxon>
        <taxon>Viridiplantae</taxon>
        <taxon>Chlorophyta</taxon>
        <taxon>core chlorophytes</taxon>
        <taxon>Chlorophyceae</taxon>
        <taxon>CS clade</taxon>
        <taxon>Chlamydomonadales</taxon>
        <taxon>Volvocaceae</taxon>
        <taxon>Volvox</taxon>
    </lineage>
</organism>
<dbReference type="EMBL" id="GL378353">
    <property type="protein sequence ID" value="EFJ46021.1"/>
    <property type="molecule type" value="Genomic_DNA"/>
</dbReference>
<gene>
    <name evidence="2" type="ORF">VOLCADRAFT_93483</name>
</gene>
<evidence type="ECO:0000256" key="1">
    <source>
        <dbReference type="SAM" id="MobiDB-lite"/>
    </source>
</evidence>
<keyword evidence="3" id="KW-1185">Reference proteome</keyword>